<dbReference type="AlphaFoldDB" id="A0AAD8E414"/>
<sequence length="330" mass="38005">APIKLRTHENLSPENVKHEINSTSFNEDSEIPENVNNSLFLNSNLTVGSDQFDEEDIFKQSFEDNSFNLLVNEENEIVNENISIIDLQQADSPILDIQLQNGHASGSEETFYRIFNISPEDDNYKEQRHDTAFDLNNTLNDQPQSLNNLFEVYDFSNHTNKNNKTLADHIEEIFFNKLPTIGEVKNKSQSVPEEDDISDVEPINIRRGDIDREEEYGDEDEQDENEVLTQFELRNEIPTQTNEDKNEIPNQINEETNEITTQVTKIDEHEEEEVNPIQNGTTLAIVFDITGSMHDDLMQVRKGAERIMAAMSERPDNPIHNYVLVPFHDP</sequence>
<dbReference type="Pfam" id="PF25106">
    <property type="entry name" value="VWA_4"/>
    <property type="match status" value="1"/>
</dbReference>
<evidence type="ECO:0000256" key="3">
    <source>
        <dbReference type="ARBA" id="ARBA00022729"/>
    </source>
</evidence>
<keyword evidence="6" id="KW-1185">Reference proteome</keyword>
<feature type="domain" description="Hemicentin-1-like von Willebrand factor A" evidence="4">
    <location>
        <begin position="283"/>
        <end position="330"/>
    </location>
</feature>
<proteinExistence type="predicted"/>
<reference evidence="5" key="1">
    <citation type="journal article" date="2023" name="IScience">
        <title>Live-bearing cockroach genome reveals convergent evolutionary mechanisms linked to viviparity in insects and beyond.</title>
        <authorList>
            <person name="Fouks B."/>
            <person name="Harrison M.C."/>
            <person name="Mikhailova A.A."/>
            <person name="Marchal E."/>
            <person name="English S."/>
            <person name="Carruthers M."/>
            <person name="Jennings E.C."/>
            <person name="Chiamaka E.L."/>
            <person name="Frigard R.A."/>
            <person name="Pippel M."/>
            <person name="Attardo G.M."/>
            <person name="Benoit J.B."/>
            <person name="Bornberg-Bauer E."/>
            <person name="Tobe S.S."/>
        </authorList>
    </citation>
    <scope>NUCLEOTIDE SEQUENCE</scope>
    <source>
        <strain evidence="5">Stay&amp;Tobe</strain>
    </source>
</reference>
<organism evidence="5 6">
    <name type="scientific">Diploptera punctata</name>
    <name type="common">Pacific beetle cockroach</name>
    <dbReference type="NCBI Taxonomy" id="6984"/>
    <lineage>
        <taxon>Eukaryota</taxon>
        <taxon>Metazoa</taxon>
        <taxon>Ecdysozoa</taxon>
        <taxon>Arthropoda</taxon>
        <taxon>Hexapoda</taxon>
        <taxon>Insecta</taxon>
        <taxon>Pterygota</taxon>
        <taxon>Neoptera</taxon>
        <taxon>Polyneoptera</taxon>
        <taxon>Dictyoptera</taxon>
        <taxon>Blattodea</taxon>
        <taxon>Blaberoidea</taxon>
        <taxon>Blaberidae</taxon>
        <taxon>Diplopterinae</taxon>
        <taxon>Diploptera</taxon>
    </lineage>
</organism>
<evidence type="ECO:0000313" key="6">
    <source>
        <dbReference type="Proteomes" id="UP001233999"/>
    </source>
</evidence>
<gene>
    <name evidence="5" type="ORF">L9F63_006688</name>
</gene>
<evidence type="ECO:0000256" key="1">
    <source>
        <dbReference type="ARBA" id="ARBA00004613"/>
    </source>
</evidence>
<keyword evidence="2" id="KW-0964">Secreted</keyword>
<evidence type="ECO:0000259" key="4">
    <source>
        <dbReference type="Pfam" id="PF25106"/>
    </source>
</evidence>
<dbReference type="InterPro" id="IPR056861">
    <property type="entry name" value="HMCN1-like_VWA"/>
</dbReference>
<dbReference type="Proteomes" id="UP001233999">
    <property type="component" value="Unassembled WGS sequence"/>
</dbReference>
<evidence type="ECO:0000256" key="2">
    <source>
        <dbReference type="ARBA" id="ARBA00022525"/>
    </source>
</evidence>
<evidence type="ECO:0000313" key="5">
    <source>
        <dbReference type="EMBL" id="KAJ9576475.1"/>
    </source>
</evidence>
<feature type="non-terminal residue" evidence="5">
    <location>
        <position position="1"/>
    </location>
</feature>
<name>A0AAD8E414_DIPPU</name>
<comment type="subcellular location">
    <subcellularLocation>
        <location evidence="1">Secreted</location>
    </subcellularLocation>
</comment>
<feature type="non-terminal residue" evidence="5">
    <location>
        <position position="330"/>
    </location>
</feature>
<accession>A0AAD8E414</accession>
<keyword evidence="3" id="KW-0732">Signal</keyword>
<protein>
    <recommendedName>
        <fullName evidence="4">Hemicentin-1-like von Willebrand factor A domain-containing protein</fullName>
    </recommendedName>
</protein>
<reference evidence="5" key="2">
    <citation type="submission" date="2023-05" db="EMBL/GenBank/DDBJ databases">
        <authorList>
            <person name="Fouks B."/>
        </authorList>
    </citation>
    <scope>NUCLEOTIDE SEQUENCE</scope>
    <source>
        <strain evidence="5">Stay&amp;Tobe</strain>
        <tissue evidence="5">Testes</tissue>
    </source>
</reference>
<dbReference type="EMBL" id="JASPKZ010009790">
    <property type="protein sequence ID" value="KAJ9576475.1"/>
    <property type="molecule type" value="Genomic_DNA"/>
</dbReference>
<comment type="caution">
    <text evidence="5">The sequence shown here is derived from an EMBL/GenBank/DDBJ whole genome shotgun (WGS) entry which is preliminary data.</text>
</comment>